<dbReference type="InterPro" id="IPR024187">
    <property type="entry name" value="Sig_transdc_resp-reg_cit/mal"/>
</dbReference>
<dbReference type="RefSeq" id="WP_106178050.1">
    <property type="nucleotide sequence ID" value="NZ_PVNH01000003.1"/>
</dbReference>
<keyword evidence="4 9" id="KW-0902">Two-component regulatory system</keyword>
<keyword evidence="3 10" id="KW-0597">Phosphoprotein</keyword>
<comment type="subcellular location">
    <subcellularLocation>
        <location evidence="1 9">Cytoplasm</location>
    </subcellularLocation>
</comment>
<evidence type="ECO:0000313" key="13">
    <source>
        <dbReference type="Proteomes" id="UP000238362"/>
    </source>
</evidence>
<evidence type="ECO:0000259" key="11">
    <source>
        <dbReference type="PROSITE" id="PS50110"/>
    </source>
</evidence>
<evidence type="ECO:0000256" key="2">
    <source>
        <dbReference type="ARBA" id="ARBA00022490"/>
    </source>
</evidence>
<feature type="modified residue" description="4-aspartylphosphate" evidence="10">
    <location>
        <position position="54"/>
    </location>
</feature>
<evidence type="ECO:0000256" key="8">
    <source>
        <dbReference type="ARBA" id="ARBA00023163"/>
    </source>
</evidence>
<reference evidence="12 13" key="1">
    <citation type="submission" date="2018-03" db="EMBL/GenBank/DDBJ databases">
        <title>Genomic Encyclopedia of Type Strains, Phase III (KMG-III): the genomes of soil and plant-associated and newly described type strains.</title>
        <authorList>
            <person name="Whitman W."/>
        </authorList>
    </citation>
    <scope>NUCLEOTIDE SEQUENCE [LARGE SCALE GENOMIC DNA]</scope>
    <source>
        <strain evidence="12 13">CGMCC 4.7125</strain>
    </source>
</reference>
<dbReference type="AlphaFoldDB" id="A0A2T0LZ45"/>
<dbReference type="PROSITE" id="PS50110">
    <property type="entry name" value="RESPONSE_REGULATORY"/>
    <property type="match status" value="1"/>
</dbReference>
<dbReference type="Pfam" id="PF00072">
    <property type="entry name" value="Response_reg"/>
    <property type="match status" value="1"/>
</dbReference>
<dbReference type="SMART" id="SM00448">
    <property type="entry name" value="REC"/>
    <property type="match status" value="1"/>
</dbReference>
<keyword evidence="2 9" id="KW-0963">Cytoplasm</keyword>
<evidence type="ECO:0000313" key="12">
    <source>
        <dbReference type="EMBL" id="PRX49387.1"/>
    </source>
</evidence>
<evidence type="ECO:0000256" key="6">
    <source>
        <dbReference type="ARBA" id="ARBA00023125"/>
    </source>
</evidence>
<dbReference type="CDD" id="cd19925">
    <property type="entry name" value="REC_citrate_TCS"/>
    <property type="match status" value="1"/>
</dbReference>
<comment type="caution">
    <text evidence="12">The sequence shown here is derived from an EMBL/GenBank/DDBJ whole genome shotgun (WGS) entry which is preliminary data.</text>
</comment>
<dbReference type="GO" id="GO:0003700">
    <property type="term" value="F:DNA-binding transcription factor activity"/>
    <property type="evidence" value="ECO:0007669"/>
    <property type="project" value="InterPro"/>
</dbReference>
<keyword evidence="13" id="KW-1185">Reference proteome</keyword>
<evidence type="ECO:0000256" key="1">
    <source>
        <dbReference type="ARBA" id="ARBA00004496"/>
    </source>
</evidence>
<organism evidence="12 13">
    <name type="scientific">Prauserella shujinwangii</name>
    <dbReference type="NCBI Taxonomy" id="1453103"/>
    <lineage>
        <taxon>Bacteria</taxon>
        <taxon>Bacillati</taxon>
        <taxon>Actinomycetota</taxon>
        <taxon>Actinomycetes</taxon>
        <taxon>Pseudonocardiales</taxon>
        <taxon>Pseudonocardiaceae</taxon>
        <taxon>Prauserella</taxon>
    </lineage>
</organism>
<dbReference type="GO" id="GO:0003677">
    <property type="term" value="F:DNA binding"/>
    <property type="evidence" value="ECO:0007669"/>
    <property type="project" value="UniProtKB-KW"/>
</dbReference>
<sequence length="224" mass="24698">MIDVLVVDDDFNVARIHCGFVSRVPGFRVAGTAHTGRDAIAAVGELRPGLVLLDLYLPDLNGVEVLSRLRAAGHDCDVMVISAAKDSDAVRAAVRHGVVNYVLKPFGFEDLRDRLDRYATQRAGLYATAIRGQDDVDRMLANATSRTTTAVLPKGLSAETAQLVERTLRDAEETLSAAECAERAGISRVSARNYLEYLREAGRAELTLRYRPAGRPERRYRWRG</sequence>
<evidence type="ECO:0000256" key="4">
    <source>
        <dbReference type="ARBA" id="ARBA00023012"/>
    </source>
</evidence>
<dbReference type="GO" id="GO:0005737">
    <property type="term" value="C:cytoplasm"/>
    <property type="evidence" value="ECO:0007669"/>
    <property type="project" value="UniProtKB-SubCell"/>
</dbReference>
<evidence type="ECO:0000256" key="7">
    <source>
        <dbReference type="ARBA" id="ARBA00023159"/>
    </source>
</evidence>
<evidence type="ECO:0000256" key="10">
    <source>
        <dbReference type="PROSITE-ProRule" id="PRU00169"/>
    </source>
</evidence>
<dbReference type="PANTHER" id="PTHR45526">
    <property type="entry name" value="TRANSCRIPTIONAL REGULATORY PROTEIN DPIA"/>
    <property type="match status" value="1"/>
</dbReference>
<dbReference type="InterPro" id="IPR011006">
    <property type="entry name" value="CheY-like_superfamily"/>
</dbReference>
<dbReference type="EMBL" id="PVNH01000003">
    <property type="protein sequence ID" value="PRX49387.1"/>
    <property type="molecule type" value="Genomic_DNA"/>
</dbReference>
<name>A0A2T0LZ45_9PSEU</name>
<dbReference type="InterPro" id="IPR001789">
    <property type="entry name" value="Sig_transdc_resp-reg_receiver"/>
</dbReference>
<evidence type="ECO:0000256" key="5">
    <source>
        <dbReference type="ARBA" id="ARBA00023015"/>
    </source>
</evidence>
<dbReference type="Gene3D" id="3.40.50.2300">
    <property type="match status" value="1"/>
</dbReference>
<proteinExistence type="predicted"/>
<dbReference type="OrthoDB" id="7187989at2"/>
<keyword evidence="6 9" id="KW-0238">DNA-binding</keyword>
<evidence type="ECO:0000256" key="3">
    <source>
        <dbReference type="ARBA" id="ARBA00022553"/>
    </source>
</evidence>
<dbReference type="SUPFAM" id="SSF52172">
    <property type="entry name" value="CheY-like"/>
    <property type="match status" value="1"/>
</dbReference>
<dbReference type="PIRSF" id="PIRSF006171">
    <property type="entry name" value="RR_citrat_malat"/>
    <property type="match status" value="1"/>
</dbReference>
<keyword evidence="5 9" id="KW-0805">Transcription regulation</keyword>
<keyword evidence="8 9" id="KW-0804">Transcription</keyword>
<dbReference type="GO" id="GO:0000156">
    <property type="term" value="F:phosphorelay response regulator activity"/>
    <property type="evidence" value="ECO:0007669"/>
    <property type="project" value="TreeGrafter"/>
</dbReference>
<feature type="domain" description="Response regulatory" evidence="11">
    <location>
        <begin position="3"/>
        <end position="119"/>
    </location>
</feature>
<gene>
    <name evidence="12" type="ORF">B0I33_103423</name>
</gene>
<dbReference type="PANTHER" id="PTHR45526:SF1">
    <property type="entry name" value="TRANSCRIPTIONAL REGULATORY PROTEIN DCUR-RELATED"/>
    <property type="match status" value="1"/>
</dbReference>
<dbReference type="InterPro" id="IPR051271">
    <property type="entry name" value="2C-system_Tx_regulators"/>
</dbReference>
<dbReference type="Proteomes" id="UP000238362">
    <property type="component" value="Unassembled WGS sequence"/>
</dbReference>
<accession>A0A2T0LZ45</accession>
<evidence type="ECO:0000256" key="9">
    <source>
        <dbReference type="PIRNR" id="PIRNR006171"/>
    </source>
</evidence>
<protein>
    <recommendedName>
        <fullName evidence="9">Transcriptional regulatory protein</fullName>
    </recommendedName>
</protein>
<keyword evidence="7 9" id="KW-0010">Activator</keyword>